<accession>A0A2T0RBN2</accession>
<feature type="compositionally biased region" description="Low complexity" evidence="1">
    <location>
        <begin position="183"/>
        <end position="196"/>
    </location>
</feature>
<gene>
    <name evidence="3" type="ORF">CLV37_101797</name>
</gene>
<evidence type="ECO:0000313" key="3">
    <source>
        <dbReference type="EMBL" id="PRY18551.1"/>
    </source>
</evidence>
<sequence length="353" mass="34686">MPRPRPVPLSRRALLGPLAAVALGVSGCGVRWVPGPEATPTAQPGPDDDAREAAVASSRDLLTLLSSAATGAEPLRTAALQGVQVVQAHLVALGGDPATPTPTGPATDAGTVADRLATGAGTVLALATSTGAVVGGATARLLVSLAASRAVLADAVAAATGTGPAPDPVPPTGEPTPAPPAPTTATTPAGPPTGEAENPGTAALQRALAGEHAAVHGYALVVARLPEPRRTEAAGDLQAHRTARDDLVDLLTARGATPVQAAAGYDVAAPTAQAALALAASMDERLATLYADVVAASTPDRDACGRAVLTAARRAHRWGSSVLAFPGSPELGEDGSPAPTTEPAGSPTTSRTP</sequence>
<evidence type="ECO:0000313" key="4">
    <source>
        <dbReference type="Proteomes" id="UP000238083"/>
    </source>
</evidence>
<dbReference type="PROSITE" id="PS51257">
    <property type="entry name" value="PROKAR_LIPOPROTEIN"/>
    <property type="match status" value="1"/>
</dbReference>
<name>A0A2T0RBN2_9ACTN</name>
<reference evidence="3 4" key="1">
    <citation type="submission" date="2018-03" db="EMBL/GenBank/DDBJ databases">
        <title>Genomic Encyclopedia of Archaeal and Bacterial Type Strains, Phase II (KMG-II): from individual species to whole genera.</title>
        <authorList>
            <person name="Goeker M."/>
        </authorList>
    </citation>
    <scope>NUCLEOTIDE SEQUENCE [LARGE SCALE GENOMIC DNA]</scope>
    <source>
        <strain evidence="3 4">DSM 19711</strain>
    </source>
</reference>
<protein>
    <submittedName>
        <fullName evidence="3">Uncharacterized protein DUF4439</fullName>
    </submittedName>
</protein>
<dbReference type="PROSITE" id="PS51318">
    <property type="entry name" value="TAT"/>
    <property type="match status" value="1"/>
</dbReference>
<dbReference type="Proteomes" id="UP000238083">
    <property type="component" value="Unassembled WGS sequence"/>
</dbReference>
<dbReference type="AlphaFoldDB" id="A0A2T0RBN2"/>
<organism evidence="3 4">
    <name type="scientific">Kineococcus rhizosphaerae</name>
    <dbReference type="NCBI Taxonomy" id="559628"/>
    <lineage>
        <taxon>Bacteria</taxon>
        <taxon>Bacillati</taxon>
        <taxon>Actinomycetota</taxon>
        <taxon>Actinomycetes</taxon>
        <taxon>Kineosporiales</taxon>
        <taxon>Kineosporiaceae</taxon>
        <taxon>Kineococcus</taxon>
    </lineage>
</organism>
<feature type="region of interest" description="Disordered" evidence="1">
    <location>
        <begin position="319"/>
        <end position="353"/>
    </location>
</feature>
<dbReference type="SUPFAM" id="SSF47240">
    <property type="entry name" value="Ferritin-like"/>
    <property type="match status" value="1"/>
</dbReference>
<feature type="compositionally biased region" description="Pro residues" evidence="1">
    <location>
        <begin position="165"/>
        <end position="182"/>
    </location>
</feature>
<dbReference type="Pfam" id="PF14530">
    <property type="entry name" value="DUF4439"/>
    <property type="match status" value="1"/>
</dbReference>
<comment type="caution">
    <text evidence="3">The sequence shown here is derived from an EMBL/GenBank/DDBJ whole genome shotgun (WGS) entry which is preliminary data.</text>
</comment>
<dbReference type="InterPro" id="IPR012347">
    <property type="entry name" value="Ferritin-like"/>
</dbReference>
<dbReference type="InterPro" id="IPR009078">
    <property type="entry name" value="Ferritin-like_SF"/>
</dbReference>
<dbReference type="InterPro" id="IPR029447">
    <property type="entry name" value="DUF4439"/>
</dbReference>
<proteinExistence type="predicted"/>
<dbReference type="InterPro" id="IPR006311">
    <property type="entry name" value="TAT_signal"/>
</dbReference>
<dbReference type="CDD" id="cd00657">
    <property type="entry name" value="Ferritin_like"/>
    <property type="match status" value="1"/>
</dbReference>
<feature type="domain" description="DUF4439" evidence="2">
    <location>
        <begin position="203"/>
        <end position="330"/>
    </location>
</feature>
<evidence type="ECO:0000259" key="2">
    <source>
        <dbReference type="Pfam" id="PF14530"/>
    </source>
</evidence>
<dbReference type="EMBL" id="PVZF01000001">
    <property type="protein sequence ID" value="PRY18551.1"/>
    <property type="molecule type" value="Genomic_DNA"/>
</dbReference>
<evidence type="ECO:0000256" key="1">
    <source>
        <dbReference type="SAM" id="MobiDB-lite"/>
    </source>
</evidence>
<keyword evidence="4" id="KW-1185">Reference proteome</keyword>
<dbReference type="RefSeq" id="WP_211298341.1">
    <property type="nucleotide sequence ID" value="NZ_PVZF01000001.1"/>
</dbReference>
<dbReference type="Gene3D" id="1.20.1260.10">
    <property type="match status" value="1"/>
</dbReference>
<feature type="region of interest" description="Disordered" evidence="1">
    <location>
        <begin position="160"/>
        <end position="199"/>
    </location>
</feature>